<dbReference type="SUPFAM" id="SSF56112">
    <property type="entry name" value="Protein kinase-like (PK-like)"/>
    <property type="match status" value="1"/>
</dbReference>
<keyword evidence="9" id="KW-1133">Transmembrane helix</keyword>
<evidence type="ECO:0000256" key="5">
    <source>
        <dbReference type="ARBA" id="ARBA00022777"/>
    </source>
</evidence>
<feature type="transmembrane region" description="Helical" evidence="9">
    <location>
        <begin position="412"/>
        <end position="433"/>
    </location>
</feature>
<feature type="region of interest" description="Disordered" evidence="8">
    <location>
        <begin position="438"/>
        <end position="474"/>
    </location>
</feature>
<dbReference type="Gene3D" id="1.10.510.10">
    <property type="entry name" value="Transferase(Phosphotransferase) domain 1"/>
    <property type="match status" value="1"/>
</dbReference>
<keyword evidence="6 7" id="KW-0067">ATP-binding</keyword>
<protein>
    <recommendedName>
        <fullName evidence="1">non-specific serine/threonine protein kinase</fullName>
        <ecNumber evidence="1">2.7.11.1</ecNumber>
    </recommendedName>
</protein>
<evidence type="ECO:0000256" key="8">
    <source>
        <dbReference type="SAM" id="MobiDB-lite"/>
    </source>
</evidence>
<dbReference type="RefSeq" id="WP_145384761.1">
    <property type="nucleotide sequence ID" value="NZ_CP037423.1"/>
</dbReference>
<dbReference type="EMBL" id="CP037423">
    <property type="protein sequence ID" value="QDV40968.1"/>
    <property type="molecule type" value="Genomic_DNA"/>
</dbReference>
<dbReference type="SMART" id="SM00220">
    <property type="entry name" value="S_TKc"/>
    <property type="match status" value="1"/>
</dbReference>
<dbReference type="GO" id="GO:0005524">
    <property type="term" value="F:ATP binding"/>
    <property type="evidence" value="ECO:0007669"/>
    <property type="project" value="UniProtKB-UniRule"/>
</dbReference>
<keyword evidence="9" id="KW-0812">Transmembrane</keyword>
<evidence type="ECO:0000256" key="6">
    <source>
        <dbReference type="ARBA" id="ARBA00022840"/>
    </source>
</evidence>
<keyword evidence="5 11" id="KW-0418">Kinase</keyword>
<dbReference type="FunFam" id="1.10.510.10:FF:000021">
    <property type="entry name" value="Serine/threonine protein kinase"/>
    <property type="match status" value="1"/>
</dbReference>
<dbReference type="InterPro" id="IPR000719">
    <property type="entry name" value="Prot_kinase_dom"/>
</dbReference>
<evidence type="ECO:0000256" key="2">
    <source>
        <dbReference type="ARBA" id="ARBA00022527"/>
    </source>
</evidence>
<dbReference type="InterPro" id="IPR017441">
    <property type="entry name" value="Protein_kinase_ATP_BS"/>
</dbReference>
<dbReference type="Gene3D" id="3.30.200.20">
    <property type="entry name" value="Phosphorylase Kinase, domain 1"/>
    <property type="match status" value="1"/>
</dbReference>
<dbReference type="CDD" id="cd14014">
    <property type="entry name" value="STKc_PknB_like"/>
    <property type="match status" value="1"/>
</dbReference>
<evidence type="ECO:0000313" key="12">
    <source>
        <dbReference type="Proteomes" id="UP000319004"/>
    </source>
</evidence>
<gene>
    <name evidence="11" type="primary">pknB_5</name>
    <name evidence="11" type="ORF">Enr13x_08060</name>
</gene>
<dbReference type="PANTHER" id="PTHR43289:SF6">
    <property type="entry name" value="SERINE_THREONINE-PROTEIN KINASE NEKL-3"/>
    <property type="match status" value="1"/>
</dbReference>
<dbReference type="InterPro" id="IPR011009">
    <property type="entry name" value="Kinase-like_dom_sf"/>
</dbReference>
<dbReference type="AlphaFoldDB" id="A0A518HJE0"/>
<keyword evidence="12" id="KW-1185">Reference proteome</keyword>
<evidence type="ECO:0000259" key="10">
    <source>
        <dbReference type="PROSITE" id="PS50011"/>
    </source>
</evidence>
<feature type="domain" description="Protein kinase" evidence="10">
    <location>
        <begin position="121"/>
        <end position="394"/>
    </location>
</feature>
<accession>A0A518HJE0</accession>
<proteinExistence type="predicted"/>
<keyword evidence="3 11" id="KW-0808">Transferase</keyword>
<keyword evidence="9" id="KW-0472">Membrane</keyword>
<organism evidence="11 12">
    <name type="scientific">Stieleria neptunia</name>
    <dbReference type="NCBI Taxonomy" id="2527979"/>
    <lineage>
        <taxon>Bacteria</taxon>
        <taxon>Pseudomonadati</taxon>
        <taxon>Planctomycetota</taxon>
        <taxon>Planctomycetia</taxon>
        <taxon>Pirellulales</taxon>
        <taxon>Pirellulaceae</taxon>
        <taxon>Stieleria</taxon>
    </lineage>
</organism>
<name>A0A518HJE0_9BACT</name>
<dbReference type="OrthoDB" id="6111975at2"/>
<dbReference type="EC" id="2.7.11.1" evidence="1"/>
<evidence type="ECO:0000256" key="9">
    <source>
        <dbReference type="SAM" id="Phobius"/>
    </source>
</evidence>
<dbReference type="Proteomes" id="UP000319004">
    <property type="component" value="Chromosome"/>
</dbReference>
<sequence length="508" mass="54620">MVAANLPPRDESRGLHCDEAILLRLLDETLSEHQQSIAEDHLATCHACQHRLETLAGDATLWTETRSVYGRDEPAHDERLPVTETAPATGHDADATQAWLRAIAAPPRENDPACLGRIDRYRIDSVIGSGGMGVVASGFDDQLGRPVAIKFLASHLAGLAPARRRFTREARAAAAIVHPSIMPIYGVSEKSHPPYLVMPLIGSSSAGRSLQCRIDQEGPLDLETALGIAAQIAEGLAAAHQRGVVHRDIKPGNILLEENSPRILIADFGLARAIDDATVTVSGMVAGTPQYMSPEQAAGEDVGPRSDLFSLGSVLYSMLTGRPPFVADSPIAVLRKVIDTPASPVVDRVESLPPWVERLVQRFLCKAPAQRIASAIDAAQLLRQAEAHVRHPSANPLPVLLQRPRMARGRSVIAALFAVAALAILFALAKFPWIGTSPRSPSTTPVTREASAPPRPATTITTGPSIESKAPREEASLSWQWEGFADEIRQIQLGMNQLENDIGFPPVD</sequence>
<reference evidence="11 12" key="1">
    <citation type="submission" date="2019-03" db="EMBL/GenBank/DDBJ databases">
        <title>Deep-cultivation of Planctomycetes and their phenomic and genomic characterization uncovers novel biology.</title>
        <authorList>
            <person name="Wiegand S."/>
            <person name="Jogler M."/>
            <person name="Boedeker C."/>
            <person name="Pinto D."/>
            <person name="Vollmers J."/>
            <person name="Rivas-Marin E."/>
            <person name="Kohn T."/>
            <person name="Peeters S.H."/>
            <person name="Heuer A."/>
            <person name="Rast P."/>
            <person name="Oberbeckmann S."/>
            <person name="Bunk B."/>
            <person name="Jeske O."/>
            <person name="Meyerdierks A."/>
            <person name="Storesund J.E."/>
            <person name="Kallscheuer N."/>
            <person name="Luecker S."/>
            <person name="Lage O.M."/>
            <person name="Pohl T."/>
            <person name="Merkel B.J."/>
            <person name="Hornburger P."/>
            <person name="Mueller R.-W."/>
            <person name="Bruemmer F."/>
            <person name="Labrenz M."/>
            <person name="Spormann A.M."/>
            <person name="Op den Camp H."/>
            <person name="Overmann J."/>
            <person name="Amann R."/>
            <person name="Jetten M.S.M."/>
            <person name="Mascher T."/>
            <person name="Medema M.H."/>
            <person name="Devos D.P."/>
            <person name="Kaster A.-K."/>
            <person name="Ovreas L."/>
            <person name="Rohde M."/>
            <person name="Galperin M.Y."/>
            <person name="Jogler C."/>
        </authorList>
    </citation>
    <scope>NUCLEOTIDE SEQUENCE [LARGE SCALE GENOMIC DNA]</scope>
    <source>
        <strain evidence="11 12">Enr13</strain>
    </source>
</reference>
<dbReference type="Pfam" id="PF00069">
    <property type="entry name" value="Pkinase"/>
    <property type="match status" value="1"/>
</dbReference>
<dbReference type="KEGG" id="snep:Enr13x_08060"/>
<feature type="binding site" evidence="7">
    <location>
        <position position="150"/>
    </location>
    <ligand>
        <name>ATP</name>
        <dbReference type="ChEBI" id="CHEBI:30616"/>
    </ligand>
</feature>
<evidence type="ECO:0000313" key="11">
    <source>
        <dbReference type="EMBL" id="QDV40968.1"/>
    </source>
</evidence>
<dbReference type="GO" id="GO:0004674">
    <property type="term" value="F:protein serine/threonine kinase activity"/>
    <property type="evidence" value="ECO:0007669"/>
    <property type="project" value="UniProtKB-KW"/>
</dbReference>
<dbReference type="PROSITE" id="PS00108">
    <property type="entry name" value="PROTEIN_KINASE_ST"/>
    <property type="match status" value="1"/>
</dbReference>
<keyword evidence="2" id="KW-0723">Serine/threonine-protein kinase</keyword>
<dbReference type="PANTHER" id="PTHR43289">
    <property type="entry name" value="MITOGEN-ACTIVATED PROTEIN KINASE KINASE KINASE 20-RELATED"/>
    <property type="match status" value="1"/>
</dbReference>
<evidence type="ECO:0000256" key="7">
    <source>
        <dbReference type="PROSITE-ProRule" id="PRU10141"/>
    </source>
</evidence>
<dbReference type="InterPro" id="IPR008271">
    <property type="entry name" value="Ser/Thr_kinase_AS"/>
</dbReference>
<keyword evidence="4 7" id="KW-0547">Nucleotide-binding</keyword>
<evidence type="ECO:0000256" key="3">
    <source>
        <dbReference type="ARBA" id="ARBA00022679"/>
    </source>
</evidence>
<evidence type="ECO:0000256" key="4">
    <source>
        <dbReference type="ARBA" id="ARBA00022741"/>
    </source>
</evidence>
<dbReference type="PROSITE" id="PS00107">
    <property type="entry name" value="PROTEIN_KINASE_ATP"/>
    <property type="match status" value="1"/>
</dbReference>
<dbReference type="PROSITE" id="PS50011">
    <property type="entry name" value="PROTEIN_KINASE_DOM"/>
    <property type="match status" value="1"/>
</dbReference>
<evidence type="ECO:0000256" key="1">
    <source>
        <dbReference type="ARBA" id="ARBA00012513"/>
    </source>
</evidence>